<sequence length="131" mass="15113">MIQPLYRSFSFVYATCFQDCNFEICSSDAGCSSPKRVKLSLADILFIRRSDLEERMKHLWDRVPIHFTALLNCEGKSKLFSFWTTSATVIQKNIIPGMVALAEPYILESVRNVFLWLLVDVLLQPHISPFH</sequence>
<protein>
    <submittedName>
        <fullName evidence="1">Uncharacterized protein</fullName>
    </submittedName>
</protein>
<dbReference type="EMBL" id="KQ428014">
    <property type="protein sequence ID" value="KOF66493.1"/>
    <property type="molecule type" value="Genomic_DNA"/>
</dbReference>
<dbReference type="AlphaFoldDB" id="A0A0L8FPC2"/>
<evidence type="ECO:0000313" key="1">
    <source>
        <dbReference type="EMBL" id="KOF66493.1"/>
    </source>
</evidence>
<organism evidence="1">
    <name type="scientific">Octopus bimaculoides</name>
    <name type="common">California two-spotted octopus</name>
    <dbReference type="NCBI Taxonomy" id="37653"/>
    <lineage>
        <taxon>Eukaryota</taxon>
        <taxon>Metazoa</taxon>
        <taxon>Spiralia</taxon>
        <taxon>Lophotrochozoa</taxon>
        <taxon>Mollusca</taxon>
        <taxon>Cephalopoda</taxon>
        <taxon>Coleoidea</taxon>
        <taxon>Octopodiformes</taxon>
        <taxon>Octopoda</taxon>
        <taxon>Incirrata</taxon>
        <taxon>Octopodidae</taxon>
        <taxon>Octopus</taxon>
    </lineage>
</organism>
<name>A0A0L8FPC2_OCTBM</name>
<gene>
    <name evidence="1" type="ORF">OCBIM_22012081mg</name>
</gene>
<proteinExistence type="predicted"/>
<accession>A0A0L8FPC2</accession>
<reference evidence="1" key="1">
    <citation type="submission" date="2015-07" db="EMBL/GenBank/DDBJ databases">
        <title>MeaNS - Measles Nucleotide Surveillance Program.</title>
        <authorList>
            <person name="Tran T."/>
            <person name="Druce J."/>
        </authorList>
    </citation>
    <scope>NUCLEOTIDE SEQUENCE</scope>
    <source>
        <strain evidence="1">UCB-OBI-ISO-001</strain>
        <tissue evidence="1">Gonad</tissue>
    </source>
</reference>